<evidence type="ECO:0000259" key="8">
    <source>
        <dbReference type="PROSITE" id="PS50853"/>
    </source>
</evidence>
<keyword evidence="3" id="KW-0245">EGF-like domain</keyword>
<proteinExistence type="predicted"/>
<feature type="chain" id="PRO_5042819176" description="Receptor protein-tyrosine kinase" evidence="5">
    <location>
        <begin position="21"/>
        <end position="1254"/>
    </location>
</feature>
<dbReference type="PROSITE" id="PS50011">
    <property type="entry name" value="PROTEIN_KINASE_DOM"/>
    <property type="match status" value="1"/>
</dbReference>
<dbReference type="InterPro" id="IPR050122">
    <property type="entry name" value="RTK"/>
</dbReference>
<dbReference type="FunFam" id="1.10.510.10:FF:001927">
    <property type="entry name" value="Receptor protein-tyrosine kinase"/>
    <property type="match status" value="1"/>
</dbReference>
<dbReference type="PANTHER" id="PTHR24416">
    <property type="entry name" value="TYROSINE-PROTEIN KINASE RECEPTOR"/>
    <property type="match status" value="1"/>
</dbReference>
<evidence type="ECO:0008006" key="11">
    <source>
        <dbReference type="Google" id="ProtNLM"/>
    </source>
</evidence>
<dbReference type="InterPro" id="IPR001245">
    <property type="entry name" value="Ser-Thr/Tyr_kinase_cat_dom"/>
</dbReference>
<dbReference type="SMART" id="SM00181">
    <property type="entry name" value="EGF"/>
    <property type="match status" value="2"/>
</dbReference>
<evidence type="ECO:0000313" key="10">
    <source>
        <dbReference type="Proteomes" id="UP001374579"/>
    </source>
</evidence>
<feature type="domain" description="Protein kinase" evidence="6">
    <location>
        <begin position="969"/>
        <end position="1233"/>
    </location>
</feature>
<evidence type="ECO:0000313" key="9">
    <source>
        <dbReference type="EMBL" id="KAK7096234.1"/>
    </source>
</evidence>
<dbReference type="EMBL" id="JBAMIC010000014">
    <property type="protein sequence ID" value="KAK7096234.1"/>
    <property type="molecule type" value="Genomic_DNA"/>
</dbReference>
<comment type="subcellular location">
    <subcellularLocation>
        <location evidence="1">Membrane</location>
        <topology evidence="1">Single-pass type I membrane protein</topology>
    </subcellularLocation>
</comment>
<dbReference type="PROSITE" id="PS50853">
    <property type="entry name" value="FN3"/>
    <property type="match status" value="1"/>
</dbReference>
<dbReference type="Gene3D" id="1.10.510.10">
    <property type="entry name" value="Transferase(Phosphotransferase) domain 1"/>
    <property type="match status" value="1"/>
</dbReference>
<dbReference type="InterPro" id="IPR000742">
    <property type="entry name" value="EGF"/>
</dbReference>
<evidence type="ECO:0000256" key="5">
    <source>
        <dbReference type="SAM" id="SignalP"/>
    </source>
</evidence>
<dbReference type="PRINTS" id="PR00109">
    <property type="entry name" value="TYRKINASE"/>
</dbReference>
<dbReference type="Pfam" id="PF07714">
    <property type="entry name" value="PK_Tyr_Ser-Thr"/>
    <property type="match status" value="1"/>
</dbReference>
<dbReference type="Proteomes" id="UP001374579">
    <property type="component" value="Unassembled WGS sequence"/>
</dbReference>
<dbReference type="CDD" id="cd00063">
    <property type="entry name" value="FN3"/>
    <property type="match status" value="1"/>
</dbReference>
<feature type="disulfide bond" evidence="3">
    <location>
        <begin position="105"/>
        <end position="114"/>
    </location>
</feature>
<dbReference type="GO" id="GO:0005524">
    <property type="term" value="F:ATP binding"/>
    <property type="evidence" value="ECO:0007669"/>
    <property type="project" value="InterPro"/>
</dbReference>
<dbReference type="GO" id="GO:0005886">
    <property type="term" value="C:plasma membrane"/>
    <property type="evidence" value="ECO:0007669"/>
    <property type="project" value="TreeGrafter"/>
</dbReference>
<dbReference type="SUPFAM" id="SSF49265">
    <property type="entry name" value="Fibronectin type III"/>
    <property type="match status" value="1"/>
</dbReference>
<dbReference type="GO" id="GO:0007169">
    <property type="term" value="P:cell surface receptor protein tyrosine kinase signaling pathway"/>
    <property type="evidence" value="ECO:0007669"/>
    <property type="project" value="TreeGrafter"/>
</dbReference>
<dbReference type="GO" id="GO:0043235">
    <property type="term" value="C:receptor complex"/>
    <property type="evidence" value="ECO:0007669"/>
    <property type="project" value="TreeGrafter"/>
</dbReference>
<feature type="disulfide bond" evidence="3">
    <location>
        <begin position="87"/>
        <end position="97"/>
    </location>
</feature>
<organism evidence="9 10">
    <name type="scientific">Littorina saxatilis</name>
    <dbReference type="NCBI Taxonomy" id="31220"/>
    <lineage>
        <taxon>Eukaryota</taxon>
        <taxon>Metazoa</taxon>
        <taxon>Spiralia</taxon>
        <taxon>Lophotrochozoa</taxon>
        <taxon>Mollusca</taxon>
        <taxon>Gastropoda</taxon>
        <taxon>Caenogastropoda</taxon>
        <taxon>Littorinimorpha</taxon>
        <taxon>Littorinoidea</taxon>
        <taxon>Littorinidae</taxon>
        <taxon>Littorina</taxon>
    </lineage>
</organism>
<keyword evidence="4" id="KW-0812">Transmembrane</keyword>
<dbReference type="PROSITE" id="PS01186">
    <property type="entry name" value="EGF_2"/>
    <property type="match status" value="1"/>
</dbReference>
<comment type="caution">
    <text evidence="9">The sequence shown here is derived from an EMBL/GenBank/DDBJ whole genome shotgun (WGS) entry which is preliminary data.</text>
</comment>
<dbReference type="SUPFAM" id="SSF57184">
    <property type="entry name" value="Growth factor receptor domain"/>
    <property type="match status" value="1"/>
</dbReference>
<dbReference type="PROSITE" id="PS50026">
    <property type="entry name" value="EGF_3"/>
    <property type="match status" value="1"/>
</dbReference>
<reference evidence="9 10" key="1">
    <citation type="submission" date="2024-02" db="EMBL/GenBank/DDBJ databases">
        <title>Chromosome-scale genome assembly of the rough periwinkle Littorina saxatilis.</title>
        <authorList>
            <person name="De Jode A."/>
            <person name="Faria R."/>
            <person name="Formenti G."/>
            <person name="Sims Y."/>
            <person name="Smith T.P."/>
            <person name="Tracey A."/>
            <person name="Wood J.M.D."/>
            <person name="Zagrodzka Z.B."/>
            <person name="Johannesson K."/>
            <person name="Butlin R.K."/>
            <person name="Leder E.H."/>
        </authorList>
    </citation>
    <scope>NUCLEOTIDE SEQUENCE [LARGE SCALE GENOMIC DNA]</scope>
    <source>
        <strain evidence="9">Snail1</strain>
        <tissue evidence="9">Muscle</tissue>
    </source>
</reference>
<dbReference type="AlphaFoldDB" id="A0AAN9B1T2"/>
<dbReference type="InterPro" id="IPR011009">
    <property type="entry name" value="Kinase-like_dom_sf"/>
</dbReference>
<comment type="caution">
    <text evidence="3">Lacks conserved residue(s) required for the propagation of feature annotation.</text>
</comment>
<accession>A0AAN9B1T2</accession>
<dbReference type="InterPro" id="IPR009030">
    <property type="entry name" value="Growth_fac_rcpt_cys_sf"/>
</dbReference>
<feature type="signal peptide" evidence="5">
    <location>
        <begin position="1"/>
        <end position="20"/>
    </location>
</feature>
<evidence type="ECO:0000259" key="7">
    <source>
        <dbReference type="PROSITE" id="PS50026"/>
    </source>
</evidence>
<dbReference type="CDD" id="cd00192">
    <property type="entry name" value="PTKc"/>
    <property type="match status" value="1"/>
</dbReference>
<dbReference type="Gene3D" id="2.10.25.10">
    <property type="entry name" value="Laminin"/>
    <property type="match status" value="1"/>
</dbReference>
<evidence type="ECO:0000256" key="4">
    <source>
        <dbReference type="SAM" id="Phobius"/>
    </source>
</evidence>
<dbReference type="PANTHER" id="PTHR24416:SF611">
    <property type="entry name" value="TYROSINE-PROTEIN KINASE TRANSMEMBRANE RECEPTOR ROR"/>
    <property type="match status" value="1"/>
</dbReference>
<evidence type="ECO:0000256" key="2">
    <source>
        <dbReference type="ARBA" id="ARBA00023180"/>
    </source>
</evidence>
<gene>
    <name evidence="9" type="ORF">V1264_005552</name>
</gene>
<keyword evidence="3" id="KW-1015">Disulfide bond</keyword>
<dbReference type="InterPro" id="IPR013783">
    <property type="entry name" value="Ig-like_fold"/>
</dbReference>
<dbReference type="InterPro" id="IPR003961">
    <property type="entry name" value="FN3_dom"/>
</dbReference>
<sequence length="1254" mass="141309">MGRNHFLASLFLLLSALAIASVFSQDHVCSRRAVRYRPRRVCRHWWWWSCCSWRYYSEAYYINERVCCPGWKSSDTRNPLLCDTPICAPGCQNGGTCVSPGKCDCTAGYTGFRCDGALCSHERPCYPGTCQPGGGCDCLSGFTSPSSNQQDYCLKIEESKYFQPEIHEMQVRLSYWANFRSPPLKLHEFLADSTGLDTSTDGPDFIWTNRGDFNRLETSCSSQFIPPEITGKPDYIRGSALGIVTGSMVVYLRKLRAGGTFTDFLSLNKTIPCAQSVSSDQPETGIFNCSITDSFDRILEHRDVLEINFNTTAGGFRDVVNTDNPSRLYIKQHFIGVTKAKAVEFRFDFLWPYHCTDTGNNCDPKSMLNVPDMTKTARIAISWGNWADEDSGLFRFAWEVFKMTKAAGTELEIRPALALKPLINQEVFNSNYSIQHFTLREPGMYSVILELGDQANNTRYVRRLVLYDPTPVITADPVHAFFVTSASMAANYTFQNNISAPITVTWEGHFRNAFHEDNNLLGQVRAYPPELRDLTVKNKYIFRKVILRNTSDDDNEGSRTVEEIPNRRGIVNFKIQDTTDTDGGKNQPATPTGTWTDLDLSTHYTVRHNPSDKQTVTIWVQATDAMGTELVERRQVSFDSSAPNASSLQFLMNAPVPGIDFSSTFAVDTVDRESGVAYVLWTFRRNSTGQVIHQEKVPGKQVSSCNGLDRNCYNTSTGEMFAHNQSYSFSNCRMTVEKESLATEKIQVTADVTNMAGLSYQVSMEKDDLTKLNGTQAYFPPQNVTAKGLTSESCTVTWSFPPSCFDRTALWVIVNGRKMAVHKDATEFSVTDLAPETQYTLYMVTDYVGDEQSDRVPFKCTTTEADSFSAGAIVGIIIGFLVITLLIVLIVIFILWKRGVIFQKEGTQANKQLHRVSRAFTQIRKTVKRGPGGAFANNAYNIDDGDDVYMYGSMAFNTRQQWQLKDSSLTLMDHVADGKFASIYKATWKHSERQEDVVAAKMLKPNFTEDDAMKMMAKINFLATKLEDHDNVIKFIGAVTDSPTWGPVLVMEYCEVGQMDKWLTQRRGQVTEQVMEDLFRFALGIAKGMEYLTSKKVIHKRLAARNVLLTSSLDTKVAGFGPQKKEGEEDEEKATRIPAKWAAPELLEEKPATEKSDVWSYGVVLWEIFSMGQVPYPTIHSNEIGTRLRSGYRMDKPEFADDTYYTLMKDCWQYKAAKRPTFGTIRAQLAKQFDSPGNRQSVGFYYDTNNLNVL</sequence>
<feature type="transmembrane region" description="Helical" evidence="4">
    <location>
        <begin position="868"/>
        <end position="896"/>
    </location>
</feature>
<evidence type="ECO:0000256" key="3">
    <source>
        <dbReference type="PROSITE-ProRule" id="PRU00076"/>
    </source>
</evidence>
<keyword evidence="2" id="KW-0325">Glycoprotein</keyword>
<name>A0AAN9B1T2_9CAEN</name>
<feature type="domain" description="Fibronectin type-III" evidence="8">
    <location>
        <begin position="780"/>
        <end position="866"/>
    </location>
</feature>
<dbReference type="InterPro" id="IPR000719">
    <property type="entry name" value="Prot_kinase_dom"/>
</dbReference>
<keyword evidence="5" id="KW-0732">Signal</keyword>
<evidence type="ECO:0000256" key="1">
    <source>
        <dbReference type="ARBA" id="ARBA00004479"/>
    </source>
</evidence>
<keyword evidence="4" id="KW-1133">Transmembrane helix</keyword>
<dbReference type="CDD" id="cd00054">
    <property type="entry name" value="EGF_CA"/>
    <property type="match status" value="1"/>
</dbReference>
<dbReference type="PROSITE" id="PS00022">
    <property type="entry name" value="EGF_1"/>
    <property type="match status" value="1"/>
</dbReference>
<feature type="domain" description="EGF-like" evidence="7">
    <location>
        <begin position="83"/>
        <end position="115"/>
    </location>
</feature>
<keyword evidence="10" id="KW-1185">Reference proteome</keyword>
<dbReference type="GO" id="GO:0004714">
    <property type="term" value="F:transmembrane receptor protein tyrosine kinase activity"/>
    <property type="evidence" value="ECO:0007669"/>
    <property type="project" value="TreeGrafter"/>
</dbReference>
<evidence type="ECO:0000259" key="6">
    <source>
        <dbReference type="PROSITE" id="PS50011"/>
    </source>
</evidence>
<keyword evidence="4" id="KW-0472">Membrane</keyword>
<dbReference type="InterPro" id="IPR036116">
    <property type="entry name" value="FN3_sf"/>
</dbReference>
<dbReference type="Gene3D" id="2.60.40.10">
    <property type="entry name" value="Immunoglobulins"/>
    <property type="match status" value="1"/>
</dbReference>
<dbReference type="SUPFAM" id="SSF56112">
    <property type="entry name" value="Protein kinase-like (PK-like)"/>
    <property type="match status" value="1"/>
</dbReference>
<protein>
    <recommendedName>
        <fullName evidence="11">Receptor protein-tyrosine kinase</fullName>
    </recommendedName>
</protein>